<comment type="catalytic activity">
    <reaction evidence="1">
        <text>ATP + protein L-histidine = ADP + protein N-phospho-L-histidine.</text>
        <dbReference type="EC" id="2.7.13.3"/>
    </reaction>
</comment>
<feature type="transmembrane region" description="Helical" evidence="10">
    <location>
        <begin position="60"/>
        <end position="84"/>
    </location>
</feature>
<evidence type="ECO:0000256" key="3">
    <source>
        <dbReference type="ARBA" id="ARBA00022553"/>
    </source>
</evidence>
<evidence type="ECO:0000259" key="11">
    <source>
        <dbReference type="SMART" id="SM00387"/>
    </source>
</evidence>
<dbReference type="InterPro" id="IPR011712">
    <property type="entry name" value="Sig_transdc_His_kin_sub3_dim/P"/>
</dbReference>
<evidence type="ECO:0000256" key="10">
    <source>
        <dbReference type="SAM" id="Phobius"/>
    </source>
</evidence>
<keyword evidence="4" id="KW-0808">Transferase</keyword>
<evidence type="ECO:0000256" key="7">
    <source>
        <dbReference type="ARBA" id="ARBA00022840"/>
    </source>
</evidence>
<feature type="transmembrane region" description="Helical" evidence="10">
    <location>
        <begin position="29"/>
        <end position="48"/>
    </location>
</feature>
<evidence type="ECO:0000256" key="4">
    <source>
        <dbReference type="ARBA" id="ARBA00022679"/>
    </source>
</evidence>
<dbReference type="InterPro" id="IPR050482">
    <property type="entry name" value="Sensor_HK_TwoCompSys"/>
</dbReference>
<name>A0ABQ2MA37_9ACTN</name>
<keyword evidence="6" id="KW-0418">Kinase</keyword>
<keyword evidence="10" id="KW-1133">Transmembrane helix</keyword>
<dbReference type="CDD" id="cd16917">
    <property type="entry name" value="HATPase_UhpB-NarQ-NarX-like"/>
    <property type="match status" value="1"/>
</dbReference>
<feature type="compositionally biased region" description="Gly residues" evidence="9">
    <location>
        <begin position="661"/>
        <end position="675"/>
    </location>
</feature>
<sequence>MRLVAVCGGVCMLWATLIGTTQLRNRYILPWILGSVLPCYFAGLFTWWHAPSSPVARRLLLTGTWLSIAVAVRHTSALMIRGWGWDLRVEVAGVPLALDFGLQILSRLCDLTVSILVVRLLALLPDGRYVFRHERLVLGALWGLVALPLLLPVAGMQMVTVNLVVFYYPEAWLPGLGAALLVLRCLRARSVGRPDIAALLPFASLAAAVLLARASSRLFRSWQGDDGILYFIGALLGALPYVSIAVTLVYAAFRHRLLGVDIELRRSAVYGSLWLIINSWYLGMALTLGLTAGLYLPVGLSLLIAVVATALFRPLRDRLNALVEQRVFGKRLSRFELLVQFGTTLEHAYDLDRLAPQLATALREGLRLSWVRVRLGGDGLPLYVAEAGEPPPGARPCEEFPLLYGQDALGLIEYGPKADGRRIEEDHDIGGTLARSAALAVHNVRLAAELSARVEEVQRQAAELTASRARIVHAQDTERRRIERRLHDGIQQELVALVAKLALARNRLNRGGDIDTALTDMQDDAYRVIDELRELAHGIHPPVLTDQGLVAAVTSCARRMPIPVTVQSQSSLSGVRFALDIEESAFYLVSEALTNVLKHADAKHVAVRITRDGGRLQVEVADDGVGFPTATTHGSGLTGMRDRTEAVGGELTITSRTGSDTGNGSGTGTVNGAGNGLRTTTGTVIRARLPEQVREESRA</sequence>
<feature type="transmembrane region" description="Helical" evidence="10">
    <location>
        <begin position="198"/>
        <end position="216"/>
    </location>
</feature>
<keyword evidence="7" id="KW-0067">ATP-binding</keyword>
<keyword evidence="13" id="KW-1185">Reference proteome</keyword>
<dbReference type="EMBL" id="BMNG01000010">
    <property type="protein sequence ID" value="GGO48853.1"/>
    <property type="molecule type" value="Genomic_DNA"/>
</dbReference>
<dbReference type="Proteomes" id="UP000656881">
    <property type="component" value="Unassembled WGS sequence"/>
</dbReference>
<evidence type="ECO:0000313" key="12">
    <source>
        <dbReference type="EMBL" id="GGO48853.1"/>
    </source>
</evidence>
<accession>A0ABQ2MA37</accession>
<dbReference type="Pfam" id="PF02518">
    <property type="entry name" value="HATPase_c"/>
    <property type="match status" value="1"/>
</dbReference>
<feature type="domain" description="Histidine kinase/HSP90-like ATPase" evidence="11">
    <location>
        <begin position="580"/>
        <end position="693"/>
    </location>
</feature>
<keyword evidence="8" id="KW-0902">Two-component regulatory system</keyword>
<feature type="transmembrane region" description="Helical" evidence="10">
    <location>
        <begin position="228"/>
        <end position="253"/>
    </location>
</feature>
<dbReference type="Gene3D" id="1.20.5.1930">
    <property type="match status" value="1"/>
</dbReference>
<dbReference type="Pfam" id="PF07730">
    <property type="entry name" value="HisKA_3"/>
    <property type="match status" value="1"/>
</dbReference>
<dbReference type="PANTHER" id="PTHR24421">
    <property type="entry name" value="NITRATE/NITRITE SENSOR PROTEIN NARX-RELATED"/>
    <property type="match status" value="1"/>
</dbReference>
<evidence type="ECO:0000256" key="9">
    <source>
        <dbReference type="SAM" id="MobiDB-lite"/>
    </source>
</evidence>
<reference evidence="13" key="1">
    <citation type="journal article" date="2019" name="Int. J. Syst. Evol. Microbiol.">
        <title>The Global Catalogue of Microorganisms (GCM) 10K type strain sequencing project: providing services to taxonomists for standard genome sequencing and annotation.</title>
        <authorList>
            <consortium name="The Broad Institute Genomics Platform"/>
            <consortium name="The Broad Institute Genome Sequencing Center for Infectious Disease"/>
            <person name="Wu L."/>
            <person name="Ma J."/>
        </authorList>
    </citation>
    <scope>NUCLEOTIDE SEQUENCE [LARGE SCALE GENOMIC DNA]</scope>
    <source>
        <strain evidence="13">CGMCC 4.7349</strain>
    </source>
</reference>
<feature type="transmembrane region" description="Helical" evidence="10">
    <location>
        <begin position="136"/>
        <end position="154"/>
    </location>
</feature>
<dbReference type="PANTHER" id="PTHR24421:SF10">
    <property type="entry name" value="NITRATE_NITRITE SENSOR PROTEIN NARQ"/>
    <property type="match status" value="1"/>
</dbReference>
<comment type="caution">
    <text evidence="12">The sequence shown here is derived from an EMBL/GenBank/DDBJ whole genome shotgun (WGS) entry which is preliminary data.</text>
</comment>
<protein>
    <recommendedName>
        <fullName evidence="2">histidine kinase</fullName>
        <ecNumber evidence="2">2.7.13.3</ecNumber>
    </recommendedName>
</protein>
<feature type="region of interest" description="Disordered" evidence="9">
    <location>
        <begin position="653"/>
        <end position="699"/>
    </location>
</feature>
<dbReference type="InterPro" id="IPR003594">
    <property type="entry name" value="HATPase_dom"/>
</dbReference>
<dbReference type="EC" id="2.7.13.3" evidence="2"/>
<keyword evidence="10" id="KW-0472">Membrane</keyword>
<evidence type="ECO:0000256" key="5">
    <source>
        <dbReference type="ARBA" id="ARBA00022741"/>
    </source>
</evidence>
<evidence type="ECO:0000256" key="2">
    <source>
        <dbReference type="ARBA" id="ARBA00012438"/>
    </source>
</evidence>
<keyword evidence="5" id="KW-0547">Nucleotide-binding</keyword>
<evidence type="ECO:0000256" key="8">
    <source>
        <dbReference type="ARBA" id="ARBA00023012"/>
    </source>
</evidence>
<evidence type="ECO:0000256" key="1">
    <source>
        <dbReference type="ARBA" id="ARBA00000085"/>
    </source>
</evidence>
<evidence type="ECO:0000313" key="13">
    <source>
        <dbReference type="Proteomes" id="UP000656881"/>
    </source>
</evidence>
<feature type="transmembrane region" description="Helical" evidence="10">
    <location>
        <begin position="166"/>
        <end position="186"/>
    </location>
</feature>
<dbReference type="SUPFAM" id="SSF55874">
    <property type="entry name" value="ATPase domain of HSP90 chaperone/DNA topoisomerase II/histidine kinase"/>
    <property type="match status" value="1"/>
</dbReference>
<dbReference type="Gene3D" id="3.30.565.10">
    <property type="entry name" value="Histidine kinase-like ATPase, C-terminal domain"/>
    <property type="match status" value="1"/>
</dbReference>
<organism evidence="12 13">
    <name type="scientific">Streptomyces lasiicapitis</name>
    <dbReference type="NCBI Taxonomy" id="1923961"/>
    <lineage>
        <taxon>Bacteria</taxon>
        <taxon>Bacillati</taxon>
        <taxon>Actinomycetota</taxon>
        <taxon>Actinomycetes</taxon>
        <taxon>Kitasatosporales</taxon>
        <taxon>Streptomycetaceae</taxon>
        <taxon>Streptomyces</taxon>
    </lineage>
</organism>
<feature type="transmembrane region" description="Helical" evidence="10">
    <location>
        <begin position="268"/>
        <end position="288"/>
    </location>
</feature>
<keyword evidence="10" id="KW-0812">Transmembrane</keyword>
<gene>
    <name evidence="12" type="ORF">GCM10012286_45430</name>
</gene>
<feature type="compositionally biased region" description="Basic and acidic residues" evidence="9">
    <location>
        <begin position="688"/>
        <end position="699"/>
    </location>
</feature>
<dbReference type="SMART" id="SM00387">
    <property type="entry name" value="HATPase_c"/>
    <property type="match status" value="1"/>
</dbReference>
<keyword evidence="3" id="KW-0597">Phosphoprotein</keyword>
<dbReference type="SUPFAM" id="SSF55781">
    <property type="entry name" value="GAF domain-like"/>
    <property type="match status" value="1"/>
</dbReference>
<proteinExistence type="predicted"/>
<dbReference type="InterPro" id="IPR036890">
    <property type="entry name" value="HATPase_C_sf"/>
</dbReference>
<evidence type="ECO:0000256" key="6">
    <source>
        <dbReference type="ARBA" id="ARBA00022777"/>
    </source>
</evidence>